<proteinExistence type="predicted"/>
<dbReference type="Proteomes" id="UP001301869">
    <property type="component" value="Chromosome"/>
</dbReference>
<dbReference type="RefSeq" id="WP_311885132.1">
    <property type="nucleotide sequence ID" value="NZ_CP119391.1"/>
</dbReference>
<protein>
    <submittedName>
        <fullName evidence="1">Uncharacterized protein</fullName>
    </submittedName>
</protein>
<accession>A0ABY9Z206</accession>
<dbReference type="InterPro" id="IPR032258">
    <property type="entry name" value="DUF5061"/>
</dbReference>
<reference evidence="1 2" key="1">
    <citation type="submission" date="2023-03" db="EMBL/GenBank/DDBJ databases">
        <title>Halomonas sp. nov., isolated from Korean tranditional fermented seafood 'Jeotgal'.</title>
        <authorList>
            <person name="Kim B."/>
            <person name="Shin N.-R."/>
        </authorList>
    </citation>
    <scope>NUCLEOTIDE SEQUENCE [LARGE SCALE GENOMIC DNA]</scope>
    <source>
        <strain evidence="1 2">SG2L-4</strain>
    </source>
</reference>
<evidence type="ECO:0000313" key="1">
    <source>
        <dbReference type="EMBL" id="WNK21166.1"/>
    </source>
</evidence>
<dbReference type="Pfam" id="PF16587">
    <property type="entry name" value="DUF5061"/>
    <property type="match status" value="1"/>
</dbReference>
<evidence type="ECO:0000313" key="2">
    <source>
        <dbReference type="Proteomes" id="UP001301869"/>
    </source>
</evidence>
<gene>
    <name evidence="1" type="ORF">P1P91_05690</name>
</gene>
<dbReference type="EMBL" id="CP119391">
    <property type="protein sequence ID" value="WNK21166.1"/>
    <property type="molecule type" value="Genomic_DNA"/>
</dbReference>
<keyword evidence="2" id="KW-1185">Reference proteome</keyword>
<name>A0ABY9Z206_9GAMM</name>
<organism evidence="1 2">
    <name type="scientific">Halomonas piscis</name>
    <dbReference type="NCBI Taxonomy" id="3031727"/>
    <lineage>
        <taxon>Bacteria</taxon>
        <taxon>Pseudomonadati</taxon>
        <taxon>Pseudomonadota</taxon>
        <taxon>Gammaproteobacteria</taxon>
        <taxon>Oceanospirillales</taxon>
        <taxon>Halomonadaceae</taxon>
        <taxon>Halomonas</taxon>
    </lineage>
</organism>
<sequence>MYKHNLRSSPAHRLSVPASVYRLASVLAAGALLAGCAQVPYDASDGERGYVLSHDGARPIQNATLNGFLDQTPGNSAVTVATSPWGNNVEVVAESRYFAASGRECRKLRIVTPSRETNKVLV</sequence>